<dbReference type="SUPFAM" id="SSF53448">
    <property type="entry name" value="Nucleotide-diphospho-sugar transferases"/>
    <property type="match status" value="1"/>
</dbReference>
<dbReference type="PANTHER" id="PTHR43179">
    <property type="entry name" value="RHAMNOSYLTRANSFERASE WBBL"/>
    <property type="match status" value="1"/>
</dbReference>
<comment type="caution">
    <text evidence="6">The sequence shown here is derived from an EMBL/GenBank/DDBJ whole genome shotgun (WGS) entry which is preliminary data.</text>
</comment>
<dbReference type="Gene3D" id="3.90.550.10">
    <property type="entry name" value="Spore Coat Polysaccharide Biosynthesis Protein SpsA, Chain A"/>
    <property type="match status" value="1"/>
</dbReference>
<dbReference type="GO" id="GO:0016757">
    <property type="term" value="F:glycosyltransferase activity"/>
    <property type="evidence" value="ECO:0007669"/>
    <property type="project" value="UniProtKB-KW"/>
</dbReference>
<sequence length="281" mass="32460">MIYLLTVNYNSSNLVAKLIDSLSVDPNVDYKIVIINNSPKDNYISQLKSESVTILEAGENLGFGLACNLGIKWVFERNPQAIIWLINPDAYFLENNLDKVQDFFEKYPQISILGTIVRDPKGEIWFSGGRFIPQTGAILTEDLLKNTDSAYIPCDWISGCSLIIYLKNFPDCPYFDPAYFLYYEDFDFCRRYVNQGHLIAITKEFGIIHQPSSITNRNIFRKIKHSTYSYLLTQERYTNNIILTMRLSRIIIYALLLIFFRPKLSLGKFIGVSNYLFGKKL</sequence>
<dbReference type="PANTHER" id="PTHR43179:SF12">
    <property type="entry name" value="GALACTOFURANOSYLTRANSFERASE GLFT2"/>
    <property type="match status" value="1"/>
</dbReference>
<comment type="similarity">
    <text evidence="2">Belongs to the glycosyltransferase 2 family.</text>
</comment>
<dbReference type="OrthoDB" id="9813495at2"/>
<gene>
    <name evidence="6" type="ORF">BC008_29640</name>
</gene>
<accession>A0A0V7ZSI3</accession>
<protein>
    <submittedName>
        <fullName evidence="6">Glycosyl transferase</fullName>
    </submittedName>
</protein>
<evidence type="ECO:0000256" key="3">
    <source>
        <dbReference type="ARBA" id="ARBA00022676"/>
    </source>
</evidence>
<evidence type="ECO:0000256" key="4">
    <source>
        <dbReference type="ARBA" id="ARBA00022679"/>
    </source>
</evidence>
<dbReference type="AlphaFoldDB" id="A0A0V7ZSI3"/>
<dbReference type="EMBL" id="LMTZ01000088">
    <property type="protein sequence ID" value="KST67361.1"/>
    <property type="molecule type" value="Genomic_DNA"/>
</dbReference>
<evidence type="ECO:0000313" key="7">
    <source>
        <dbReference type="Proteomes" id="UP000053372"/>
    </source>
</evidence>
<proteinExistence type="inferred from homology"/>
<keyword evidence="3" id="KW-0328">Glycosyltransferase</keyword>
<dbReference type="InterPro" id="IPR029044">
    <property type="entry name" value="Nucleotide-diphossugar_trans"/>
</dbReference>
<dbReference type="RefSeq" id="WP_027842470.1">
    <property type="nucleotide sequence ID" value="NZ_LMTZ01000088.1"/>
</dbReference>
<dbReference type="Proteomes" id="UP000053372">
    <property type="component" value="Unassembled WGS sequence"/>
</dbReference>
<feature type="domain" description="Glycosyltransferase 2-like" evidence="5">
    <location>
        <begin position="6"/>
        <end position="128"/>
    </location>
</feature>
<evidence type="ECO:0000259" key="5">
    <source>
        <dbReference type="Pfam" id="PF00535"/>
    </source>
</evidence>
<evidence type="ECO:0000313" key="6">
    <source>
        <dbReference type="EMBL" id="KST67361.1"/>
    </source>
</evidence>
<dbReference type="Pfam" id="PF00535">
    <property type="entry name" value="Glycos_transf_2"/>
    <property type="match status" value="1"/>
</dbReference>
<dbReference type="InterPro" id="IPR001173">
    <property type="entry name" value="Glyco_trans_2-like"/>
</dbReference>
<evidence type="ECO:0000256" key="2">
    <source>
        <dbReference type="ARBA" id="ARBA00006739"/>
    </source>
</evidence>
<name>A0A0V7ZSI3_9CYAN</name>
<keyword evidence="4 6" id="KW-0808">Transferase</keyword>
<organism evidence="6 7">
    <name type="scientific">Mastigocoleus testarum BC008</name>
    <dbReference type="NCBI Taxonomy" id="371196"/>
    <lineage>
        <taxon>Bacteria</taxon>
        <taxon>Bacillati</taxon>
        <taxon>Cyanobacteriota</taxon>
        <taxon>Cyanophyceae</taxon>
        <taxon>Nostocales</taxon>
        <taxon>Hapalosiphonaceae</taxon>
        <taxon>Mastigocoleus</taxon>
    </lineage>
</organism>
<evidence type="ECO:0000256" key="1">
    <source>
        <dbReference type="ARBA" id="ARBA00004776"/>
    </source>
</evidence>
<comment type="pathway">
    <text evidence="1">Cell wall biogenesis; cell wall polysaccharide biosynthesis.</text>
</comment>
<reference evidence="6 7" key="1">
    <citation type="journal article" date="2015" name="Genome Announc.">
        <title>Draft Genome of the Euendolithic (true boring) Cyanobacterium Mastigocoleus testarum strain BC008.</title>
        <authorList>
            <person name="Guida B.S."/>
            <person name="Garcia-Pichel F."/>
        </authorList>
    </citation>
    <scope>NUCLEOTIDE SEQUENCE [LARGE SCALE GENOMIC DNA]</scope>
    <source>
        <strain evidence="6 7">BC008</strain>
    </source>
</reference>
<keyword evidence="7" id="KW-1185">Reference proteome</keyword>